<proteinExistence type="predicted"/>
<evidence type="ECO:0000256" key="1">
    <source>
        <dbReference type="SAM" id="MobiDB-lite"/>
    </source>
</evidence>
<protein>
    <submittedName>
        <fullName evidence="2">Uncharacterized protein</fullName>
    </submittedName>
</protein>
<comment type="caution">
    <text evidence="2">The sequence shown here is derived from an EMBL/GenBank/DDBJ whole genome shotgun (WGS) entry which is preliminary data.</text>
</comment>
<gene>
    <name evidence="2" type="ORF">QBC32DRAFT_120159</name>
</gene>
<keyword evidence="3" id="KW-1185">Reference proteome</keyword>
<accession>A0AAN6SGZ0</accession>
<dbReference type="Proteomes" id="UP001303222">
    <property type="component" value="Unassembled WGS sequence"/>
</dbReference>
<organism evidence="2 3">
    <name type="scientific">Pseudoneurospora amorphoporcata</name>
    <dbReference type="NCBI Taxonomy" id="241081"/>
    <lineage>
        <taxon>Eukaryota</taxon>
        <taxon>Fungi</taxon>
        <taxon>Dikarya</taxon>
        <taxon>Ascomycota</taxon>
        <taxon>Pezizomycotina</taxon>
        <taxon>Sordariomycetes</taxon>
        <taxon>Sordariomycetidae</taxon>
        <taxon>Sordariales</taxon>
        <taxon>Sordariaceae</taxon>
        <taxon>Pseudoneurospora</taxon>
    </lineage>
</organism>
<dbReference type="EMBL" id="MU859107">
    <property type="protein sequence ID" value="KAK3953300.1"/>
    <property type="molecule type" value="Genomic_DNA"/>
</dbReference>
<reference evidence="2" key="2">
    <citation type="submission" date="2023-06" db="EMBL/GenBank/DDBJ databases">
        <authorList>
            <consortium name="Lawrence Berkeley National Laboratory"/>
            <person name="Mondo S.J."/>
            <person name="Hensen N."/>
            <person name="Bonometti L."/>
            <person name="Westerberg I."/>
            <person name="Brannstrom I.O."/>
            <person name="Guillou S."/>
            <person name="Cros-Aarteil S."/>
            <person name="Calhoun S."/>
            <person name="Haridas S."/>
            <person name="Kuo A."/>
            <person name="Pangilinan J."/>
            <person name="Riley R."/>
            <person name="Labutti K."/>
            <person name="Andreopoulos B."/>
            <person name="Lipzen A."/>
            <person name="Chen C."/>
            <person name="Yanf M."/>
            <person name="Daum C."/>
            <person name="Ng V."/>
            <person name="Clum A."/>
            <person name="Steindorff A."/>
            <person name="Ohm R."/>
            <person name="Martin F."/>
            <person name="Silar P."/>
            <person name="Natvig D."/>
            <person name="Lalanne C."/>
            <person name="Gautier V."/>
            <person name="Ament-Velasquez S.L."/>
            <person name="Kruys A."/>
            <person name="Hutchinson M.I."/>
            <person name="Powell A.J."/>
            <person name="Barry K."/>
            <person name="Miller A.N."/>
            <person name="Grigoriev I.V."/>
            <person name="Debuchy R."/>
            <person name="Gladieux P."/>
            <person name="Thoren M.H."/>
            <person name="Johannesson H."/>
        </authorList>
    </citation>
    <scope>NUCLEOTIDE SEQUENCE</scope>
    <source>
        <strain evidence="2">CBS 626.80</strain>
    </source>
</reference>
<name>A0AAN6SGZ0_9PEZI</name>
<evidence type="ECO:0000313" key="2">
    <source>
        <dbReference type="EMBL" id="KAK3953300.1"/>
    </source>
</evidence>
<evidence type="ECO:0000313" key="3">
    <source>
        <dbReference type="Proteomes" id="UP001303222"/>
    </source>
</evidence>
<feature type="region of interest" description="Disordered" evidence="1">
    <location>
        <begin position="127"/>
        <end position="147"/>
    </location>
</feature>
<reference evidence="2" key="1">
    <citation type="journal article" date="2023" name="Mol. Phylogenet. Evol.">
        <title>Genome-scale phylogeny and comparative genomics of the fungal order Sordariales.</title>
        <authorList>
            <person name="Hensen N."/>
            <person name="Bonometti L."/>
            <person name="Westerberg I."/>
            <person name="Brannstrom I.O."/>
            <person name="Guillou S."/>
            <person name="Cros-Aarteil S."/>
            <person name="Calhoun S."/>
            <person name="Haridas S."/>
            <person name="Kuo A."/>
            <person name="Mondo S."/>
            <person name="Pangilinan J."/>
            <person name="Riley R."/>
            <person name="LaButti K."/>
            <person name="Andreopoulos B."/>
            <person name="Lipzen A."/>
            <person name="Chen C."/>
            <person name="Yan M."/>
            <person name="Daum C."/>
            <person name="Ng V."/>
            <person name="Clum A."/>
            <person name="Steindorff A."/>
            <person name="Ohm R.A."/>
            <person name="Martin F."/>
            <person name="Silar P."/>
            <person name="Natvig D.O."/>
            <person name="Lalanne C."/>
            <person name="Gautier V."/>
            <person name="Ament-Velasquez S.L."/>
            <person name="Kruys A."/>
            <person name="Hutchinson M.I."/>
            <person name="Powell A.J."/>
            <person name="Barry K."/>
            <person name="Miller A.N."/>
            <person name="Grigoriev I.V."/>
            <person name="Debuchy R."/>
            <person name="Gladieux P."/>
            <person name="Hiltunen Thoren M."/>
            <person name="Johannesson H."/>
        </authorList>
    </citation>
    <scope>NUCLEOTIDE SEQUENCE</scope>
    <source>
        <strain evidence="2">CBS 626.80</strain>
    </source>
</reference>
<sequence length="147" mass="16136">MKVLEGSLVELLDCRDIKLMSPRELTLLPLMKLLYVLLGSDEYEGNEGAQGPQATKYRDRVYWLLGLAADAGRLGIKPDYSATMTITKVLTDTARAFVLNGGALNGNGTLEVLNYAQFPKLKAEEMEPRDGFFSSSSSEGELEGELQ</sequence>
<dbReference type="AlphaFoldDB" id="A0AAN6SGZ0"/>